<feature type="compositionally biased region" description="Polar residues" evidence="1">
    <location>
        <begin position="38"/>
        <end position="55"/>
    </location>
</feature>
<protein>
    <submittedName>
        <fullName evidence="2">Uncharacterized protein</fullName>
    </submittedName>
</protein>
<evidence type="ECO:0000256" key="1">
    <source>
        <dbReference type="SAM" id="MobiDB-lite"/>
    </source>
</evidence>
<comment type="caution">
    <text evidence="2">The sequence shown here is derived from an EMBL/GenBank/DDBJ whole genome shotgun (WGS) entry which is preliminary data.</text>
</comment>
<reference evidence="2" key="2">
    <citation type="journal article" date="2024" name="Plant">
        <title>Genomic evolution and insights into agronomic trait innovations of Sesamum species.</title>
        <authorList>
            <person name="Miao H."/>
            <person name="Wang L."/>
            <person name="Qu L."/>
            <person name="Liu H."/>
            <person name="Sun Y."/>
            <person name="Le M."/>
            <person name="Wang Q."/>
            <person name="Wei S."/>
            <person name="Zheng Y."/>
            <person name="Lin W."/>
            <person name="Duan Y."/>
            <person name="Cao H."/>
            <person name="Xiong S."/>
            <person name="Wang X."/>
            <person name="Wei L."/>
            <person name="Li C."/>
            <person name="Ma Q."/>
            <person name="Ju M."/>
            <person name="Zhao R."/>
            <person name="Li G."/>
            <person name="Mu C."/>
            <person name="Tian Q."/>
            <person name="Mei H."/>
            <person name="Zhang T."/>
            <person name="Gao T."/>
            <person name="Zhang H."/>
        </authorList>
    </citation>
    <scope>NUCLEOTIDE SEQUENCE</scope>
    <source>
        <strain evidence="2">G01</strain>
    </source>
</reference>
<name>A0AAW2K7S5_9LAMI</name>
<accession>A0AAW2K7S5</accession>
<dbReference type="AlphaFoldDB" id="A0AAW2K7S5"/>
<sequence>MTHLSKRYLSQGLQCSWKEVFQQILDANELLLEESSEAPQSNAGTSSAPDVSTNNVLILRRSA</sequence>
<proteinExistence type="predicted"/>
<evidence type="ECO:0000313" key="2">
    <source>
        <dbReference type="EMBL" id="KAL0302272.1"/>
    </source>
</evidence>
<feature type="region of interest" description="Disordered" evidence="1">
    <location>
        <begin position="35"/>
        <end position="55"/>
    </location>
</feature>
<reference evidence="2" key="1">
    <citation type="submission" date="2020-06" db="EMBL/GenBank/DDBJ databases">
        <authorList>
            <person name="Li T."/>
            <person name="Hu X."/>
            <person name="Zhang T."/>
            <person name="Song X."/>
            <person name="Zhang H."/>
            <person name="Dai N."/>
            <person name="Sheng W."/>
            <person name="Hou X."/>
            <person name="Wei L."/>
        </authorList>
    </citation>
    <scope>NUCLEOTIDE SEQUENCE</scope>
    <source>
        <strain evidence="2">G01</strain>
        <tissue evidence="2">Leaf</tissue>
    </source>
</reference>
<dbReference type="EMBL" id="JACGWK010000288">
    <property type="protein sequence ID" value="KAL0302272.1"/>
    <property type="molecule type" value="Genomic_DNA"/>
</dbReference>
<gene>
    <name evidence="2" type="ORF">Sangu_3110100</name>
</gene>
<organism evidence="2">
    <name type="scientific">Sesamum angustifolium</name>
    <dbReference type="NCBI Taxonomy" id="2727405"/>
    <lineage>
        <taxon>Eukaryota</taxon>
        <taxon>Viridiplantae</taxon>
        <taxon>Streptophyta</taxon>
        <taxon>Embryophyta</taxon>
        <taxon>Tracheophyta</taxon>
        <taxon>Spermatophyta</taxon>
        <taxon>Magnoliopsida</taxon>
        <taxon>eudicotyledons</taxon>
        <taxon>Gunneridae</taxon>
        <taxon>Pentapetalae</taxon>
        <taxon>asterids</taxon>
        <taxon>lamiids</taxon>
        <taxon>Lamiales</taxon>
        <taxon>Pedaliaceae</taxon>
        <taxon>Sesamum</taxon>
    </lineage>
</organism>